<dbReference type="OrthoDB" id="6606846at2759"/>
<keyword evidence="6" id="KW-0378">Hydrolase</keyword>
<name>A0A6G0VKD2_APHCR</name>
<evidence type="ECO:0000256" key="5">
    <source>
        <dbReference type="ARBA" id="ARBA00022723"/>
    </source>
</evidence>
<comment type="similarity">
    <text evidence="3">Belongs to the HARBI1 family.</text>
</comment>
<comment type="cofactor">
    <cofactor evidence="1">
        <name>a divalent metal cation</name>
        <dbReference type="ChEBI" id="CHEBI:60240"/>
    </cofactor>
</comment>
<dbReference type="GO" id="GO:0046872">
    <property type="term" value="F:metal ion binding"/>
    <property type="evidence" value="ECO:0007669"/>
    <property type="project" value="UniProtKB-KW"/>
</dbReference>
<keyword evidence="4" id="KW-0540">Nuclease</keyword>
<dbReference type="Pfam" id="PF13359">
    <property type="entry name" value="DDE_Tnp_4"/>
    <property type="match status" value="1"/>
</dbReference>
<evidence type="ECO:0000313" key="9">
    <source>
        <dbReference type="EMBL" id="KAF0692584.1"/>
    </source>
</evidence>
<evidence type="ECO:0000313" key="10">
    <source>
        <dbReference type="Proteomes" id="UP000478052"/>
    </source>
</evidence>
<feature type="domain" description="DDE Tnp4" evidence="8">
    <location>
        <begin position="51"/>
        <end position="199"/>
    </location>
</feature>
<evidence type="ECO:0000256" key="6">
    <source>
        <dbReference type="ARBA" id="ARBA00022801"/>
    </source>
</evidence>
<dbReference type="InterPro" id="IPR045249">
    <property type="entry name" value="HARBI1-like"/>
</dbReference>
<evidence type="ECO:0000256" key="3">
    <source>
        <dbReference type="ARBA" id="ARBA00006958"/>
    </source>
</evidence>
<dbReference type="GO" id="GO:0004518">
    <property type="term" value="F:nuclease activity"/>
    <property type="evidence" value="ECO:0007669"/>
    <property type="project" value="UniProtKB-KW"/>
</dbReference>
<organism evidence="9 10">
    <name type="scientific">Aphis craccivora</name>
    <name type="common">Cowpea aphid</name>
    <dbReference type="NCBI Taxonomy" id="307492"/>
    <lineage>
        <taxon>Eukaryota</taxon>
        <taxon>Metazoa</taxon>
        <taxon>Ecdysozoa</taxon>
        <taxon>Arthropoda</taxon>
        <taxon>Hexapoda</taxon>
        <taxon>Insecta</taxon>
        <taxon>Pterygota</taxon>
        <taxon>Neoptera</taxon>
        <taxon>Paraneoptera</taxon>
        <taxon>Hemiptera</taxon>
        <taxon>Sternorrhyncha</taxon>
        <taxon>Aphidomorpha</taxon>
        <taxon>Aphidoidea</taxon>
        <taxon>Aphididae</taxon>
        <taxon>Aphidini</taxon>
        <taxon>Aphis</taxon>
        <taxon>Aphis</taxon>
    </lineage>
</organism>
<keyword evidence="5" id="KW-0479">Metal-binding</keyword>
<evidence type="ECO:0000259" key="8">
    <source>
        <dbReference type="Pfam" id="PF13359"/>
    </source>
</evidence>
<dbReference type="EMBL" id="VUJU01015694">
    <property type="protein sequence ID" value="KAF0692584.1"/>
    <property type="molecule type" value="Genomic_DNA"/>
</dbReference>
<dbReference type="Proteomes" id="UP000478052">
    <property type="component" value="Unassembled WGS sequence"/>
</dbReference>
<feature type="non-terminal residue" evidence="9">
    <location>
        <position position="1"/>
    </location>
</feature>
<protein>
    <submittedName>
        <fullName evidence="9">Putative nuclease HARBI1</fullName>
    </submittedName>
</protein>
<sequence>VLVSLNFFAAGSYQLPMGNGIYSSISQSSVSRALNEVVKPNLNVPDIFHTWVKYPSNFQELRQLREEKNYHIINVQIICDSRMKILNVSSLFPGSVNDAYIWNNCQLEPTLRIIHNHSSGYYLLGDSGYPFRPWLKTPLNHYEPNTPEERYNHRFKHVRSLVKRCIGLSKMRFRLLKHRVLHYSPIKTSKIVNACTVLHKMCIENNNIIIIKLR</sequence>
<dbReference type="GO" id="GO:0005634">
    <property type="term" value="C:nucleus"/>
    <property type="evidence" value="ECO:0007669"/>
    <property type="project" value="UniProtKB-SubCell"/>
</dbReference>
<keyword evidence="7" id="KW-0539">Nucleus</keyword>
<accession>A0A6G0VKD2</accession>
<dbReference type="InterPro" id="IPR027806">
    <property type="entry name" value="HARBI1_dom"/>
</dbReference>
<dbReference type="PANTHER" id="PTHR22930">
    <property type="match status" value="1"/>
</dbReference>
<evidence type="ECO:0000256" key="7">
    <source>
        <dbReference type="ARBA" id="ARBA00023242"/>
    </source>
</evidence>
<evidence type="ECO:0000256" key="2">
    <source>
        <dbReference type="ARBA" id="ARBA00004123"/>
    </source>
</evidence>
<dbReference type="PANTHER" id="PTHR22930:SF289">
    <property type="entry name" value="DDE TNP4 DOMAIN-CONTAINING PROTEIN-RELATED"/>
    <property type="match status" value="1"/>
</dbReference>
<gene>
    <name evidence="9" type="ORF">FWK35_00034275</name>
</gene>
<evidence type="ECO:0000256" key="4">
    <source>
        <dbReference type="ARBA" id="ARBA00022722"/>
    </source>
</evidence>
<dbReference type="AlphaFoldDB" id="A0A6G0VKD2"/>
<dbReference type="GO" id="GO:0016787">
    <property type="term" value="F:hydrolase activity"/>
    <property type="evidence" value="ECO:0007669"/>
    <property type="project" value="UniProtKB-KW"/>
</dbReference>
<keyword evidence="10" id="KW-1185">Reference proteome</keyword>
<evidence type="ECO:0000256" key="1">
    <source>
        <dbReference type="ARBA" id="ARBA00001968"/>
    </source>
</evidence>
<comment type="caution">
    <text evidence="9">The sequence shown here is derived from an EMBL/GenBank/DDBJ whole genome shotgun (WGS) entry which is preliminary data.</text>
</comment>
<reference evidence="9 10" key="1">
    <citation type="submission" date="2019-08" db="EMBL/GenBank/DDBJ databases">
        <title>Whole genome of Aphis craccivora.</title>
        <authorList>
            <person name="Voronova N.V."/>
            <person name="Shulinski R.S."/>
            <person name="Bandarenka Y.V."/>
            <person name="Zhorov D.G."/>
            <person name="Warner D."/>
        </authorList>
    </citation>
    <scope>NUCLEOTIDE SEQUENCE [LARGE SCALE GENOMIC DNA]</scope>
    <source>
        <strain evidence="9">180601</strain>
        <tissue evidence="9">Whole Body</tissue>
    </source>
</reference>
<proteinExistence type="inferred from homology"/>
<comment type="subcellular location">
    <subcellularLocation>
        <location evidence="2">Nucleus</location>
    </subcellularLocation>
</comment>